<reference evidence="1 2" key="1">
    <citation type="submission" date="2021-07" db="EMBL/GenBank/DDBJ databases">
        <title>Paenibacillus radiodurans sp. nov., isolated from the southeastern edge of Tengger Desert.</title>
        <authorList>
            <person name="Zhang G."/>
        </authorList>
    </citation>
    <scope>NUCLEOTIDE SEQUENCE [LARGE SCALE GENOMIC DNA]</scope>
    <source>
        <strain evidence="1 2">CCM 7311</strain>
    </source>
</reference>
<accession>A0ABS7C4I8</accession>
<organism evidence="1 2">
    <name type="scientific">Paenibacillus sepulcri</name>
    <dbReference type="NCBI Taxonomy" id="359917"/>
    <lineage>
        <taxon>Bacteria</taxon>
        <taxon>Bacillati</taxon>
        <taxon>Bacillota</taxon>
        <taxon>Bacilli</taxon>
        <taxon>Bacillales</taxon>
        <taxon>Paenibacillaceae</taxon>
        <taxon>Paenibacillus</taxon>
    </lineage>
</organism>
<dbReference type="PANTHER" id="PTHR37036">
    <property type="match status" value="1"/>
</dbReference>
<dbReference type="Gene3D" id="2.115.10.20">
    <property type="entry name" value="Glycosyl hydrolase domain, family 43"/>
    <property type="match status" value="1"/>
</dbReference>
<dbReference type="InterPro" id="IPR023296">
    <property type="entry name" value="Glyco_hydro_beta-prop_sf"/>
</dbReference>
<dbReference type="Pfam" id="PF08950">
    <property type="entry name" value="DUF1861"/>
    <property type="match status" value="1"/>
</dbReference>
<dbReference type="RefSeq" id="WP_210040923.1">
    <property type="nucleotide sequence ID" value="NZ_JBHLVU010000021.1"/>
</dbReference>
<proteinExistence type="predicted"/>
<dbReference type="Proteomes" id="UP001519887">
    <property type="component" value="Unassembled WGS sequence"/>
</dbReference>
<keyword evidence="2" id="KW-1185">Reference proteome</keyword>
<dbReference type="SUPFAM" id="SSF75005">
    <property type="entry name" value="Arabinanase/levansucrase/invertase"/>
    <property type="match status" value="1"/>
</dbReference>
<dbReference type="PANTHER" id="PTHR37036:SF2">
    <property type="entry name" value="DUF1861 FAMILY PROTEIN"/>
    <property type="match status" value="1"/>
</dbReference>
<name>A0ABS7C4I8_9BACL</name>
<sequence>MLLDQTHIQTSSELLQQFDSQNLQTGQRIRFEGTNGRDVYNITAPFMDRGELIIAGRVEVRHTEFSQVMFFRQEDDVWVPHPEYQVYDLQDPFFTWINGELIFGGVRVIPDPLYPENIVSWVTQLYRGKDIASLELFLMGPYHMKDLRLIELASGEIGVLTRPQGFIGGRGQIGFYKVRSLEEINVKDIAFAPLFPDMFIKEEWGGANEPHLLANGLVGVLGHIASFDENGLRHYHAMGFAFNPDTMERTPVKIIARRSNFPEGASKRIDLTDVIFSGGLIRKANGLADFYAGASDAEAYQIEIPDPFLEYEQLDSSR</sequence>
<evidence type="ECO:0000313" key="1">
    <source>
        <dbReference type="EMBL" id="MBW7455626.1"/>
    </source>
</evidence>
<gene>
    <name evidence="1" type="ORF">K0U00_16495</name>
</gene>
<dbReference type="InterPro" id="IPR015045">
    <property type="entry name" value="MPT-1-like_LmxM"/>
</dbReference>
<evidence type="ECO:0000313" key="2">
    <source>
        <dbReference type="Proteomes" id="UP001519887"/>
    </source>
</evidence>
<protein>
    <submittedName>
        <fullName evidence="1">DUF1861 family protein</fullName>
    </submittedName>
</protein>
<dbReference type="EMBL" id="JAHZIK010000398">
    <property type="protein sequence ID" value="MBW7455626.1"/>
    <property type="molecule type" value="Genomic_DNA"/>
</dbReference>
<comment type="caution">
    <text evidence="1">The sequence shown here is derived from an EMBL/GenBank/DDBJ whole genome shotgun (WGS) entry which is preliminary data.</text>
</comment>